<dbReference type="Proteomes" id="UP000224634">
    <property type="component" value="Unassembled WGS sequence"/>
</dbReference>
<reference evidence="8 9" key="1">
    <citation type="submission" date="2017-10" db="EMBL/GenBank/DDBJ databases">
        <title>Comparative genomics in systemic dimorphic fungi from Ajellomycetaceae.</title>
        <authorList>
            <person name="Munoz J.F."/>
            <person name="Mcewen J.G."/>
            <person name="Clay O.K."/>
            <person name="Cuomo C.A."/>
        </authorList>
    </citation>
    <scope>NUCLEOTIDE SEQUENCE [LARGE SCALE GENOMIC DNA]</scope>
    <source>
        <strain evidence="8 9">UAMH7299</strain>
    </source>
</reference>
<evidence type="ECO:0000256" key="6">
    <source>
        <dbReference type="SAM" id="SignalP"/>
    </source>
</evidence>
<sequence length="535" mass="58202">MSPLLSKHLLSFLLAGSSLLQGALAIPAAELARRSLKTCVTSALQGSDIARRVVLPSDDTWPDASVGAMIKPETPAIIAFAFDADEIPALLQCATSHGKRAVPRSGRHHFESWSALNDTLVIDVAHIDDVTLSTDLQTATVGAGASLGKIYTLLSQQGKALVGGICPTVGIGGYLGTGGYSLQVRKLGMAVDHMVSFRIITADGNFLTVSPTSHPDLWWAARGGGQFGIIVDAVFHTYTLPRSSMVTIHFPDPTTRFLATKTWHNWAPRQVGEFTSQFNLYSDRSQFIGWYLGGTQAQLQAILDESGLLDIPGAEVYIDGDCSTENSRMFWIDGTNECTQDGPAYTNFLESYNTPPIHLVPIQPELRFEDDPPVPTGPLADLWHRYDVTSKTYFVLKSNPLSEATLEEFVDRSGALPAEAGFWAEITSFNITAPPTTGSFPWQDDAYVLQRVQVAGGEANKAWLNDFDDFYRPEVGGASYSGYIDSTIGQNSNPYTAYYGDNICRLIDVKNQYDPTDFFKNPFSIPTSAPAGITC</sequence>
<dbReference type="Pfam" id="PF08031">
    <property type="entry name" value="BBE"/>
    <property type="match status" value="1"/>
</dbReference>
<dbReference type="PROSITE" id="PS51387">
    <property type="entry name" value="FAD_PCMH"/>
    <property type="match status" value="1"/>
</dbReference>
<evidence type="ECO:0000256" key="1">
    <source>
        <dbReference type="ARBA" id="ARBA00001974"/>
    </source>
</evidence>
<dbReference type="Gene3D" id="3.30.465.10">
    <property type="match status" value="2"/>
</dbReference>
<dbReference type="STRING" id="1447883.A0A2B7YG39"/>
<comment type="caution">
    <text evidence="8">The sequence shown here is derived from an EMBL/GenBank/DDBJ whole genome shotgun (WGS) entry which is preliminary data.</text>
</comment>
<dbReference type="InterPro" id="IPR050416">
    <property type="entry name" value="FAD-linked_Oxidoreductase"/>
</dbReference>
<dbReference type="PANTHER" id="PTHR42973">
    <property type="entry name" value="BINDING OXIDOREDUCTASE, PUTATIVE (AFU_ORTHOLOGUE AFUA_1G17690)-RELATED"/>
    <property type="match status" value="1"/>
</dbReference>
<dbReference type="GO" id="GO:0016491">
    <property type="term" value="F:oxidoreductase activity"/>
    <property type="evidence" value="ECO:0007669"/>
    <property type="project" value="UniProtKB-KW"/>
</dbReference>
<evidence type="ECO:0000313" key="8">
    <source>
        <dbReference type="EMBL" id="PGH19878.1"/>
    </source>
</evidence>
<dbReference type="Pfam" id="PF01565">
    <property type="entry name" value="FAD_binding_4"/>
    <property type="match status" value="1"/>
</dbReference>
<evidence type="ECO:0000313" key="9">
    <source>
        <dbReference type="Proteomes" id="UP000224634"/>
    </source>
</evidence>
<feature type="domain" description="FAD-binding PCMH-type" evidence="7">
    <location>
        <begin position="70"/>
        <end position="240"/>
    </location>
</feature>
<keyword evidence="9" id="KW-1185">Reference proteome</keyword>
<feature type="chain" id="PRO_5012676795" description="FAD-binding PCMH-type domain-containing protein" evidence="6">
    <location>
        <begin position="26"/>
        <end position="535"/>
    </location>
</feature>
<keyword evidence="6" id="KW-0732">Signal</keyword>
<dbReference type="InterPro" id="IPR036318">
    <property type="entry name" value="FAD-bd_PCMH-like_sf"/>
</dbReference>
<evidence type="ECO:0000256" key="3">
    <source>
        <dbReference type="ARBA" id="ARBA00022630"/>
    </source>
</evidence>
<dbReference type="OrthoDB" id="407275at2759"/>
<comment type="similarity">
    <text evidence="2">Belongs to the oxygen-dependent FAD-linked oxidoreductase family.</text>
</comment>
<proteinExistence type="inferred from homology"/>
<dbReference type="InterPro" id="IPR012951">
    <property type="entry name" value="BBE"/>
</dbReference>
<evidence type="ECO:0000256" key="5">
    <source>
        <dbReference type="ARBA" id="ARBA00023002"/>
    </source>
</evidence>
<comment type="cofactor">
    <cofactor evidence="1">
        <name>FAD</name>
        <dbReference type="ChEBI" id="CHEBI:57692"/>
    </cofactor>
</comment>
<feature type="signal peptide" evidence="6">
    <location>
        <begin position="1"/>
        <end position="25"/>
    </location>
</feature>
<keyword evidence="3" id="KW-0285">Flavoprotein</keyword>
<evidence type="ECO:0000256" key="4">
    <source>
        <dbReference type="ARBA" id="ARBA00022827"/>
    </source>
</evidence>
<dbReference type="PANTHER" id="PTHR42973:SF39">
    <property type="entry name" value="FAD-BINDING PCMH-TYPE DOMAIN-CONTAINING PROTEIN"/>
    <property type="match status" value="1"/>
</dbReference>
<dbReference type="GO" id="GO:0071949">
    <property type="term" value="F:FAD binding"/>
    <property type="evidence" value="ECO:0007669"/>
    <property type="project" value="InterPro"/>
</dbReference>
<gene>
    <name evidence="8" type="ORF">AJ80_03797</name>
</gene>
<dbReference type="InterPro" id="IPR016166">
    <property type="entry name" value="FAD-bd_PCMH"/>
</dbReference>
<dbReference type="InterPro" id="IPR016169">
    <property type="entry name" value="FAD-bd_PCMH_sub2"/>
</dbReference>
<evidence type="ECO:0000259" key="7">
    <source>
        <dbReference type="PROSITE" id="PS51387"/>
    </source>
</evidence>
<protein>
    <recommendedName>
        <fullName evidence="7">FAD-binding PCMH-type domain-containing protein</fullName>
    </recommendedName>
</protein>
<dbReference type="InterPro" id="IPR006094">
    <property type="entry name" value="Oxid_FAD_bind_N"/>
</dbReference>
<organism evidence="8 9">
    <name type="scientific">Polytolypa hystricis (strain UAMH7299)</name>
    <dbReference type="NCBI Taxonomy" id="1447883"/>
    <lineage>
        <taxon>Eukaryota</taxon>
        <taxon>Fungi</taxon>
        <taxon>Dikarya</taxon>
        <taxon>Ascomycota</taxon>
        <taxon>Pezizomycotina</taxon>
        <taxon>Eurotiomycetes</taxon>
        <taxon>Eurotiomycetidae</taxon>
        <taxon>Onygenales</taxon>
        <taxon>Onygenales incertae sedis</taxon>
        <taxon>Polytolypa</taxon>
    </lineage>
</organism>
<dbReference type="EMBL" id="PDNA01000044">
    <property type="protein sequence ID" value="PGH19878.1"/>
    <property type="molecule type" value="Genomic_DNA"/>
</dbReference>
<accession>A0A2B7YG39</accession>
<keyword evidence="5" id="KW-0560">Oxidoreductase</keyword>
<keyword evidence="4" id="KW-0274">FAD</keyword>
<name>A0A2B7YG39_POLH7</name>
<dbReference type="SUPFAM" id="SSF56176">
    <property type="entry name" value="FAD-binding/transporter-associated domain-like"/>
    <property type="match status" value="1"/>
</dbReference>
<dbReference type="AlphaFoldDB" id="A0A2B7YG39"/>
<evidence type="ECO:0000256" key="2">
    <source>
        <dbReference type="ARBA" id="ARBA00005466"/>
    </source>
</evidence>